<dbReference type="OrthoDB" id="429744at2759"/>
<dbReference type="Gene3D" id="3.40.1280.10">
    <property type="match status" value="1"/>
</dbReference>
<evidence type="ECO:0000256" key="2">
    <source>
        <dbReference type="ARBA" id="ARBA00022679"/>
    </source>
</evidence>
<dbReference type="InterPro" id="IPR029028">
    <property type="entry name" value="Alpha/beta_knot_MTases"/>
</dbReference>
<sequence>MYYEIVMPGKTKASFLSVGIEEYVSRLKHYSKIELIAVKIKKISGDAAALREQEADSLLGHLRSETYLVALDSGGKQVSSESFSHKIQQWENQGKRSVTFVIGGPVGLSRRIIERADMVLSLSKMTFTHDMVRLFLLEQLYRAYTIKTGHQYHKAPIPFQRNKGQVEQPTYFKHLGIYAYRKGFLLSFVALPEGEWERFEKLEQLRALEFGYKIKVTVVQYDSTEVDMPEDIARVEEALRQAQSQE</sequence>
<dbReference type="InterPro" id="IPR029044">
    <property type="entry name" value="Nucleotide-diphossugar_trans"/>
</dbReference>
<keyword evidence="1" id="KW-0489">Methyltransferase</keyword>
<gene>
    <name evidence="5" type="ORF">CTOB1V02_LOCUS11076</name>
</gene>
<organism evidence="5">
    <name type="scientific">Cyprideis torosa</name>
    <dbReference type="NCBI Taxonomy" id="163714"/>
    <lineage>
        <taxon>Eukaryota</taxon>
        <taxon>Metazoa</taxon>
        <taxon>Ecdysozoa</taxon>
        <taxon>Arthropoda</taxon>
        <taxon>Crustacea</taxon>
        <taxon>Oligostraca</taxon>
        <taxon>Ostracoda</taxon>
        <taxon>Podocopa</taxon>
        <taxon>Podocopida</taxon>
        <taxon>Cytherocopina</taxon>
        <taxon>Cytheroidea</taxon>
        <taxon>Cytherideidae</taxon>
        <taxon>Cyprideis</taxon>
    </lineage>
</organism>
<dbReference type="CDD" id="cd18081">
    <property type="entry name" value="RlmH-like"/>
    <property type="match status" value="1"/>
</dbReference>
<dbReference type="Pfam" id="PF02590">
    <property type="entry name" value="SPOUT_MTase"/>
    <property type="match status" value="1"/>
</dbReference>
<dbReference type="GO" id="GO:0032259">
    <property type="term" value="P:methylation"/>
    <property type="evidence" value="ECO:0007669"/>
    <property type="project" value="UniProtKB-KW"/>
</dbReference>
<evidence type="ECO:0000313" key="5">
    <source>
        <dbReference type="EMBL" id="CAD7233253.1"/>
    </source>
</evidence>
<dbReference type="InterPro" id="IPR003742">
    <property type="entry name" value="RlmH-like"/>
</dbReference>
<keyword evidence="3" id="KW-0949">S-adenosyl-L-methionine</keyword>
<name>A0A7R8WRM8_9CRUS</name>
<dbReference type="PANTHER" id="PTHR33603:SF1">
    <property type="entry name" value="RIBOSOMAL RNA LARGE SUBUNIT METHYLTRANSFERASE H"/>
    <property type="match status" value="1"/>
</dbReference>
<evidence type="ECO:0000256" key="3">
    <source>
        <dbReference type="ARBA" id="ARBA00022691"/>
    </source>
</evidence>
<evidence type="ECO:0000256" key="4">
    <source>
        <dbReference type="ARBA" id="ARBA00038303"/>
    </source>
</evidence>
<protein>
    <submittedName>
        <fullName evidence="5">Uncharacterized protein</fullName>
    </submittedName>
</protein>
<accession>A0A7R8WRM8</accession>
<reference evidence="5" key="1">
    <citation type="submission" date="2020-11" db="EMBL/GenBank/DDBJ databases">
        <authorList>
            <person name="Tran Van P."/>
        </authorList>
    </citation>
    <scope>NUCLEOTIDE SEQUENCE</scope>
</reference>
<dbReference type="HAMAP" id="MF_00658">
    <property type="entry name" value="23SrRNA_methyltr_H"/>
    <property type="match status" value="1"/>
</dbReference>
<dbReference type="GO" id="GO:0008168">
    <property type="term" value="F:methyltransferase activity"/>
    <property type="evidence" value="ECO:0007669"/>
    <property type="project" value="UniProtKB-KW"/>
</dbReference>
<dbReference type="SUPFAM" id="SSF53448">
    <property type="entry name" value="Nucleotide-diphospho-sugar transferases"/>
    <property type="match status" value="1"/>
</dbReference>
<evidence type="ECO:0000256" key="1">
    <source>
        <dbReference type="ARBA" id="ARBA00022603"/>
    </source>
</evidence>
<dbReference type="SUPFAM" id="SSF75217">
    <property type="entry name" value="alpha/beta knot"/>
    <property type="match status" value="1"/>
</dbReference>
<dbReference type="PANTHER" id="PTHR33603">
    <property type="entry name" value="METHYLTRANSFERASE"/>
    <property type="match status" value="1"/>
</dbReference>
<keyword evidence="2" id="KW-0808">Transferase</keyword>
<dbReference type="EMBL" id="OB665911">
    <property type="protein sequence ID" value="CAD7233253.1"/>
    <property type="molecule type" value="Genomic_DNA"/>
</dbReference>
<proteinExistence type="inferred from homology"/>
<dbReference type="GO" id="GO:0006364">
    <property type="term" value="P:rRNA processing"/>
    <property type="evidence" value="ECO:0007669"/>
    <property type="project" value="InterPro"/>
</dbReference>
<dbReference type="AlphaFoldDB" id="A0A7R8WRM8"/>
<comment type="similarity">
    <text evidence="4">Belongs to the RNA methyltransferase RlmH family.</text>
</comment>
<dbReference type="InterPro" id="IPR029026">
    <property type="entry name" value="tRNA_m1G_MTases_N"/>
</dbReference>